<organism evidence="3 4">
    <name type="scientific">Fodinicola feengrottensis</name>
    <dbReference type="NCBI Taxonomy" id="435914"/>
    <lineage>
        <taxon>Bacteria</taxon>
        <taxon>Bacillati</taxon>
        <taxon>Actinomycetota</taxon>
        <taxon>Actinomycetes</taxon>
        <taxon>Mycobacteriales</taxon>
        <taxon>Fodinicola</taxon>
    </lineage>
</organism>
<proteinExistence type="predicted"/>
<dbReference type="SUPFAM" id="SSF50475">
    <property type="entry name" value="FMN-binding split barrel"/>
    <property type="match status" value="1"/>
</dbReference>
<name>A0ABP4ULR0_9ACTN</name>
<dbReference type="NCBIfam" id="TIGR04023">
    <property type="entry name" value="PPOX_MSMEG_5819"/>
    <property type="match status" value="1"/>
</dbReference>
<evidence type="ECO:0000313" key="3">
    <source>
        <dbReference type="EMBL" id="GAA1707859.1"/>
    </source>
</evidence>
<dbReference type="PANTHER" id="PTHR35176">
    <property type="entry name" value="HEME OXYGENASE HI_0854-RELATED"/>
    <property type="match status" value="1"/>
</dbReference>
<keyword evidence="1" id="KW-0560">Oxidoreductase</keyword>
<dbReference type="EMBL" id="BAAANY010000032">
    <property type="protein sequence ID" value="GAA1707859.1"/>
    <property type="molecule type" value="Genomic_DNA"/>
</dbReference>
<dbReference type="PANTHER" id="PTHR35176:SF6">
    <property type="entry name" value="HEME OXYGENASE HI_0854-RELATED"/>
    <property type="match status" value="1"/>
</dbReference>
<dbReference type="InterPro" id="IPR012349">
    <property type="entry name" value="Split_barrel_FMN-bd"/>
</dbReference>
<dbReference type="Gene3D" id="2.30.110.10">
    <property type="entry name" value="Electron Transport, Fmn-binding Protein, Chain A"/>
    <property type="match status" value="1"/>
</dbReference>
<dbReference type="Proteomes" id="UP001500618">
    <property type="component" value="Unassembled WGS sequence"/>
</dbReference>
<accession>A0ABP4ULR0</accession>
<gene>
    <name evidence="3" type="ORF">GCM10009765_66750</name>
</gene>
<dbReference type="RefSeq" id="WP_344314172.1">
    <property type="nucleotide sequence ID" value="NZ_BAAANY010000032.1"/>
</dbReference>
<keyword evidence="4" id="KW-1185">Reference proteome</keyword>
<evidence type="ECO:0000256" key="1">
    <source>
        <dbReference type="ARBA" id="ARBA00023002"/>
    </source>
</evidence>
<comment type="caution">
    <text evidence="3">The sequence shown here is derived from an EMBL/GenBank/DDBJ whole genome shotgun (WGS) entry which is preliminary data.</text>
</comment>
<dbReference type="InterPro" id="IPR024031">
    <property type="entry name" value="MSMEG_5819/OxyR"/>
</dbReference>
<evidence type="ECO:0000313" key="4">
    <source>
        <dbReference type="Proteomes" id="UP001500618"/>
    </source>
</evidence>
<dbReference type="InterPro" id="IPR052019">
    <property type="entry name" value="F420H2_bilvrd_red/Heme_oxyg"/>
</dbReference>
<dbReference type="InterPro" id="IPR011576">
    <property type="entry name" value="Pyridox_Oxase_N"/>
</dbReference>
<dbReference type="Pfam" id="PF01243">
    <property type="entry name" value="PNPOx_N"/>
    <property type="match status" value="1"/>
</dbReference>
<feature type="domain" description="Pyridoxamine 5'-phosphate oxidase N-terminal" evidence="2">
    <location>
        <begin position="3"/>
        <end position="124"/>
    </location>
</feature>
<protein>
    <submittedName>
        <fullName evidence="3">PPOX class F420-dependent oxidoreductase</fullName>
    </submittedName>
</protein>
<sequence length="139" mass="14897">MGLTEAERNYLRGQSLGRLATVGPDGGAQVRPVGFKLNDDDTIDIGGPANAASQKYRNAAARPLVSFLVDDMTPDEPGALAPGWGRGVEIRGEAELLTDADPPLAPDFFSREVIRVHPRRVISWQIDPEVPTAAVKAHS</sequence>
<reference evidence="4" key="1">
    <citation type="journal article" date="2019" name="Int. J. Syst. Evol. Microbiol.">
        <title>The Global Catalogue of Microorganisms (GCM) 10K type strain sequencing project: providing services to taxonomists for standard genome sequencing and annotation.</title>
        <authorList>
            <consortium name="The Broad Institute Genomics Platform"/>
            <consortium name="The Broad Institute Genome Sequencing Center for Infectious Disease"/>
            <person name="Wu L."/>
            <person name="Ma J."/>
        </authorList>
    </citation>
    <scope>NUCLEOTIDE SEQUENCE [LARGE SCALE GENOMIC DNA]</scope>
    <source>
        <strain evidence="4">JCM 14718</strain>
    </source>
</reference>
<evidence type="ECO:0000259" key="2">
    <source>
        <dbReference type="Pfam" id="PF01243"/>
    </source>
</evidence>